<dbReference type="SMART" id="SM00347">
    <property type="entry name" value="HTH_MARR"/>
    <property type="match status" value="1"/>
</dbReference>
<evidence type="ECO:0000313" key="6">
    <source>
        <dbReference type="Proteomes" id="UP000318937"/>
    </source>
</evidence>
<accession>A0A544TFW3</accession>
<reference evidence="5 6" key="1">
    <citation type="submission" date="2019-05" db="EMBL/GenBank/DDBJ databases">
        <title>Psychrobacillus vulpis sp. nov., a new species isolated from feces of a red fox that inhabits in The Tablas de Daimiel Natural Park, Albacete, Spain.</title>
        <authorList>
            <person name="Rodriguez M."/>
            <person name="Reina J.C."/>
            <person name="Bejar V."/>
            <person name="Llamas I."/>
        </authorList>
    </citation>
    <scope>NUCLEOTIDE SEQUENCE [LARGE SCALE GENOMIC DNA]</scope>
    <source>
        <strain evidence="5 6">NHI-2</strain>
    </source>
</reference>
<name>A0A544TFW3_9BACI</name>
<keyword evidence="3" id="KW-0804">Transcription</keyword>
<dbReference type="Pfam" id="PF13463">
    <property type="entry name" value="HTH_27"/>
    <property type="match status" value="1"/>
</dbReference>
<dbReference type="GO" id="GO:0003700">
    <property type="term" value="F:DNA-binding transcription factor activity"/>
    <property type="evidence" value="ECO:0007669"/>
    <property type="project" value="InterPro"/>
</dbReference>
<organism evidence="5 6">
    <name type="scientific">Psychrobacillus soli</name>
    <dbReference type="NCBI Taxonomy" id="1543965"/>
    <lineage>
        <taxon>Bacteria</taxon>
        <taxon>Bacillati</taxon>
        <taxon>Bacillota</taxon>
        <taxon>Bacilli</taxon>
        <taxon>Bacillales</taxon>
        <taxon>Bacillaceae</taxon>
        <taxon>Psychrobacillus</taxon>
    </lineage>
</organism>
<dbReference type="OrthoDB" id="1904211at2"/>
<proteinExistence type="predicted"/>
<dbReference type="PROSITE" id="PS50995">
    <property type="entry name" value="HTH_MARR_2"/>
    <property type="match status" value="1"/>
</dbReference>
<dbReference type="GO" id="GO:0003677">
    <property type="term" value="F:DNA binding"/>
    <property type="evidence" value="ECO:0007669"/>
    <property type="project" value="UniProtKB-KW"/>
</dbReference>
<keyword evidence="2 5" id="KW-0238">DNA-binding</keyword>
<keyword evidence="1" id="KW-0805">Transcription regulation</keyword>
<dbReference type="RefSeq" id="WP_142606431.1">
    <property type="nucleotide sequence ID" value="NZ_VDGG01000012.1"/>
</dbReference>
<protein>
    <submittedName>
        <fullName evidence="5">Winged helix DNA-binding protein</fullName>
    </submittedName>
</protein>
<evidence type="ECO:0000313" key="5">
    <source>
        <dbReference type="EMBL" id="TQR16286.1"/>
    </source>
</evidence>
<dbReference type="Gene3D" id="1.10.10.10">
    <property type="entry name" value="Winged helix-like DNA-binding domain superfamily/Winged helix DNA-binding domain"/>
    <property type="match status" value="1"/>
</dbReference>
<keyword evidence="6" id="KW-1185">Reference proteome</keyword>
<dbReference type="PANTHER" id="PTHR42756:SF1">
    <property type="entry name" value="TRANSCRIPTIONAL REPRESSOR OF EMRAB OPERON"/>
    <property type="match status" value="1"/>
</dbReference>
<dbReference type="Proteomes" id="UP000318937">
    <property type="component" value="Unassembled WGS sequence"/>
</dbReference>
<dbReference type="InterPro" id="IPR036388">
    <property type="entry name" value="WH-like_DNA-bd_sf"/>
</dbReference>
<dbReference type="AlphaFoldDB" id="A0A544TFW3"/>
<feature type="domain" description="HTH marR-type" evidence="4">
    <location>
        <begin position="4"/>
        <end position="135"/>
    </location>
</feature>
<evidence type="ECO:0000256" key="3">
    <source>
        <dbReference type="ARBA" id="ARBA00023163"/>
    </source>
</evidence>
<evidence type="ECO:0000256" key="1">
    <source>
        <dbReference type="ARBA" id="ARBA00023015"/>
    </source>
</evidence>
<evidence type="ECO:0000256" key="2">
    <source>
        <dbReference type="ARBA" id="ARBA00023125"/>
    </source>
</evidence>
<dbReference type="InterPro" id="IPR036390">
    <property type="entry name" value="WH_DNA-bd_sf"/>
</dbReference>
<dbReference type="PANTHER" id="PTHR42756">
    <property type="entry name" value="TRANSCRIPTIONAL REGULATOR, MARR"/>
    <property type="match status" value="1"/>
</dbReference>
<dbReference type="InterPro" id="IPR000835">
    <property type="entry name" value="HTH_MarR-typ"/>
</dbReference>
<gene>
    <name evidence="5" type="ORF">FG383_07300</name>
</gene>
<evidence type="ECO:0000259" key="4">
    <source>
        <dbReference type="PROSITE" id="PS50995"/>
    </source>
</evidence>
<comment type="caution">
    <text evidence="5">The sequence shown here is derived from an EMBL/GenBank/DDBJ whole genome shotgun (WGS) entry which is preliminary data.</text>
</comment>
<sequence length="142" mass="16552">MESYKELFNEYIKMYRPYINQLNALLVEFNLTTAQWSIMNFVFREGAKTIGDISLYQNVEKPTTTKLVQKLIELGYVEIYAGDDKRVKFVQLSNEGLAVYSKVRRKIDHFQNSLLEGISEDDRLIVVRILKGISDKIETYKG</sequence>
<dbReference type="EMBL" id="VDGG01000012">
    <property type="protein sequence ID" value="TQR16286.1"/>
    <property type="molecule type" value="Genomic_DNA"/>
</dbReference>
<dbReference type="SUPFAM" id="SSF46785">
    <property type="entry name" value="Winged helix' DNA-binding domain"/>
    <property type="match status" value="1"/>
</dbReference>